<name>A0A2W4Y343_9CYAN</name>
<dbReference type="InterPro" id="IPR012296">
    <property type="entry name" value="Nuclease_put_TT1808"/>
</dbReference>
<evidence type="ECO:0000313" key="2">
    <source>
        <dbReference type="EMBL" id="PZO61259.1"/>
    </source>
</evidence>
<dbReference type="SUPFAM" id="SSF52980">
    <property type="entry name" value="Restriction endonuclease-like"/>
    <property type="match status" value="1"/>
</dbReference>
<protein>
    <recommendedName>
        <fullName evidence="1">Putative restriction endonuclease domain-containing protein</fullName>
    </recommendedName>
</protein>
<dbReference type="InterPro" id="IPR008538">
    <property type="entry name" value="Uma2"/>
</dbReference>
<dbReference type="AlphaFoldDB" id="A0A2W4Y343"/>
<comment type="caution">
    <text evidence="2">The sequence shown here is derived from an EMBL/GenBank/DDBJ whole genome shotgun (WGS) entry which is preliminary data.</text>
</comment>
<accession>A0A2W4Y343</accession>
<evidence type="ECO:0000313" key="3">
    <source>
        <dbReference type="Proteomes" id="UP000249794"/>
    </source>
</evidence>
<dbReference type="PANTHER" id="PTHR36558:SF1">
    <property type="entry name" value="RESTRICTION ENDONUCLEASE DOMAIN-CONTAINING PROTEIN-RELATED"/>
    <property type="match status" value="1"/>
</dbReference>
<reference evidence="3" key="1">
    <citation type="submission" date="2018-04" db="EMBL/GenBank/DDBJ databases">
        <authorList>
            <person name="Cornet L."/>
        </authorList>
    </citation>
    <scope>NUCLEOTIDE SEQUENCE [LARGE SCALE GENOMIC DNA]</scope>
</reference>
<dbReference type="Proteomes" id="UP000249794">
    <property type="component" value="Unassembled WGS sequence"/>
</dbReference>
<gene>
    <name evidence="2" type="ORF">DCF15_00320</name>
</gene>
<organism evidence="2 3">
    <name type="scientific">Phormidesmis priestleyi</name>
    <dbReference type="NCBI Taxonomy" id="268141"/>
    <lineage>
        <taxon>Bacteria</taxon>
        <taxon>Bacillati</taxon>
        <taxon>Cyanobacteriota</taxon>
        <taxon>Cyanophyceae</taxon>
        <taxon>Leptolyngbyales</taxon>
        <taxon>Leptolyngbyaceae</taxon>
        <taxon>Phormidesmis</taxon>
    </lineage>
</organism>
<dbReference type="Gene3D" id="3.90.1570.10">
    <property type="entry name" value="tt1808, chain A"/>
    <property type="match status" value="1"/>
</dbReference>
<dbReference type="InterPro" id="IPR011335">
    <property type="entry name" value="Restrct_endonuc-II-like"/>
</dbReference>
<dbReference type="Pfam" id="PF05685">
    <property type="entry name" value="Uma2"/>
    <property type="match status" value="1"/>
</dbReference>
<sequence length="192" mass="22304">MIASKSRGPYFTPEEYLALERESTIKHEYRQGLVFAMAGAKKSHITIVGNVSGLFFNHFRGVEDCYFYANDVKVKFLEGDGFYYPDVAVTCHEKDRDSNDTYIQYPKLIIEVLSDSTEAFDRGEKFSDYKTLPSLEEYVLIHQKQVLVERFLKKSENLWSTEIYRTGDHVEFESIDFRCPIAFLYEKVGAIL</sequence>
<dbReference type="PANTHER" id="PTHR36558">
    <property type="entry name" value="GLR1098 PROTEIN"/>
    <property type="match status" value="1"/>
</dbReference>
<reference evidence="2 3" key="2">
    <citation type="submission" date="2018-06" db="EMBL/GenBank/DDBJ databases">
        <title>Metagenomic assembly of (sub)arctic Cyanobacteria and their associated microbiome from non-axenic cultures.</title>
        <authorList>
            <person name="Baurain D."/>
        </authorList>
    </citation>
    <scope>NUCLEOTIDE SEQUENCE [LARGE SCALE GENOMIC DNA]</scope>
    <source>
        <strain evidence="2">ULC027bin1</strain>
    </source>
</reference>
<feature type="domain" description="Putative restriction endonuclease" evidence="1">
    <location>
        <begin position="13"/>
        <end position="170"/>
    </location>
</feature>
<dbReference type="CDD" id="cd06260">
    <property type="entry name" value="DUF820-like"/>
    <property type="match status" value="1"/>
</dbReference>
<evidence type="ECO:0000259" key="1">
    <source>
        <dbReference type="Pfam" id="PF05685"/>
    </source>
</evidence>
<dbReference type="EMBL" id="QBMP01000002">
    <property type="protein sequence ID" value="PZO61259.1"/>
    <property type="molecule type" value="Genomic_DNA"/>
</dbReference>
<proteinExistence type="predicted"/>